<dbReference type="GeneID" id="9616393"/>
<dbReference type="KEGG" id="vcn:VOLCADRAFT_96215"/>
<evidence type="ECO:0000313" key="3">
    <source>
        <dbReference type="EMBL" id="EFJ43649.1"/>
    </source>
</evidence>
<name>D8U9I8_VOLCA</name>
<dbReference type="OrthoDB" id="544740at2759"/>
<dbReference type="AlphaFoldDB" id="D8U9I8"/>
<keyword evidence="2" id="KW-0812">Transmembrane</keyword>
<feature type="transmembrane region" description="Helical" evidence="2">
    <location>
        <begin position="20"/>
        <end position="40"/>
    </location>
</feature>
<evidence type="ECO:0000313" key="4">
    <source>
        <dbReference type="Proteomes" id="UP000001058"/>
    </source>
</evidence>
<organism evidence="4">
    <name type="scientific">Volvox carteri f. nagariensis</name>
    <dbReference type="NCBI Taxonomy" id="3068"/>
    <lineage>
        <taxon>Eukaryota</taxon>
        <taxon>Viridiplantae</taxon>
        <taxon>Chlorophyta</taxon>
        <taxon>core chlorophytes</taxon>
        <taxon>Chlorophyceae</taxon>
        <taxon>CS clade</taxon>
        <taxon>Chlamydomonadales</taxon>
        <taxon>Volvocaceae</taxon>
        <taxon>Volvox</taxon>
    </lineage>
</organism>
<dbReference type="InParanoid" id="D8U9I8"/>
<dbReference type="RefSeq" id="XP_002955349.1">
    <property type="nucleotide sequence ID" value="XM_002955303.1"/>
</dbReference>
<feature type="compositionally biased region" description="Low complexity" evidence="1">
    <location>
        <begin position="895"/>
        <end position="914"/>
    </location>
</feature>
<dbReference type="EMBL" id="GL378371">
    <property type="protein sequence ID" value="EFJ43649.1"/>
    <property type="molecule type" value="Genomic_DNA"/>
</dbReference>
<protein>
    <submittedName>
        <fullName evidence="3">Uncharacterized protein</fullName>
    </submittedName>
</protein>
<accession>D8U9I8</accession>
<proteinExistence type="predicted"/>
<keyword evidence="2" id="KW-0472">Membrane</keyword>
<dbReference type="Proteomes" id="UP000001058">
    <property type="component" value="Unassembled WGS sequence"/>
</dbReference>
<sequence length="1153" mass="118973">MGATWAAGPSFIMVSPTNKAYRPAAIALAWATAAGLPLLLRVYVSAAVLWLWALAAGALVASLGAISKSQSLHKIMLDADADAGDIIDVLRATANEDAGGCETQPTTAVCNGLLANTSLPEQSAAAVASSPRKPPAPCSYNTATTNCTVTAAPALTPVLASPACTIAAAAAPSTKTSHAGSAVNSGQSSAVPQALVDSALAIAALRPKNLRYRNPRCTAAAATSGGNGLAGAGRGSAAGLSGRTQLHIKIPHLDPRDLRPDLVSTVSDALRAYDTGLLVVGAYVRRGCVELTLDLVECATSGPDGCGDNGSSRRDELELSTMLLKALRVPPPSPATAVAAAGSSGHSNQRHTVLFQRAGACWRMEWSPDAQQWQVCREASGVDGGTGEESDGLARLSLSAPLAVHAAAQLDPGAAAAGCGSLRLAVVIRAESPPCDCHHHCHQQNHRLGIETAADVAAAGLTVIARANGRTVEMPILSLTRRSIDPKASMAQTSSSSSGEASFVMVLELDLARLSSGRRKSSPGLVVQLELRRGVRVLDVVPVACLADERMVSELLTVQCELAAAGRLDTEDEAYASVAQQRIEAQELLGDLGAWLDFTAVCGAADMAPPSTAAAAAAAAAAGTAATARTPPPPPRDSLDVSDQVKATLQTPAMQRMMLSAGRHLLNHFVNQGHVALACAVHTDLAPRAAAAASSCGDAAAIIDDGEEGLPLLHVAVRSGRQAMVEAVLEWQCGSGVAPAVAADAAVWGACGPGGITALHLLAADARCGASAATADNAAEAEALLCWILSTWPGAVTVWNTARDARGNTPAMLWAGLGGHDLQVPAAVEALGRVADDVNAAATAAAVAAAEEEIKEGGNRGEEKEFTAAVTAFGELPIAGSSSSSSRSDAKAHLPAAAEAAGAAGEVGAVPAPENQEEEEERVERMADSSLAAPPGISELMVLSLRGFSQRSLEREYVDYVTRSTSPSTSIWLIIMVVAHVTAFYKSPNREEGRQAMIGGIAYVVSLSVMALAPRTYTTVREGLMLSCLLGRTLCRLLMTILPDHLHMSESVQKYVRYGIDILLDGFMEGTFEQARVPRALAARVLEWPVMAAFMQSIGVRPTYGAALLRAGAVSGAGAAMSMIMDVRARALFLRERRARAAATLRGLKLKAD</sequence>
<gene>
    <name evidence="3" type="ORF">VOLCADRAFT_96215</name>
</gene>
<evidence type="ECO:0000256" key="1">
    <source>
        <dbReference type="SAM" id="MobiDB-lite"/>
    </source>
</evidence>
<keyword evidence="2" id="KW-1133">Transmembrane helix</keyword>
<keyword evidence="4" id="KW-1185">Reference proteome</keyword>
<feature type="region of interest" description="Disordered" evidence="1">
    <location>
        <begin position="881"/>
        <end position="919"/>
    </location>
</feature>
<reference evidence="3 4" key="1">
    <citation type="journal article" date="2010" name="Science">
        <title>Genomic analysis of organismal complexity in the multicellular green alga Volvox carteri.</title>
        <authorList>
            <person name="Prochnik S.E."/>
            <person name="Umen J."/>
            <person name="Nedelcu A.M."/>
            <person name="Hallmann A."/>
            <person name="Miller S.M."/>
            <person name="Nishii I."/>
            <person name="Ferris P."/>
            <person name="Kuo A."/>
            <person name="Mitros T."/>
            <person name="Fritz-Laylin L.K."/>
            <person name="Hellsten U."/>
            <person name="Chapman J."/>
            <person name="Simakov O."/>
            <person name="Rensing S.A."/>
            <person name="Terry A."/>
            <person name="Pangilinan J."/>
            <person name="Kapitonov V."/>
            <person name="Jurka J."/>
            <person name="Salamov A."/>
            <person name="Shapiro H."/>
            <person name="Schmutz J."/>
            <person name="Grimwood J."/>
            <person name="Lindquist E."/>
            <person name="Lucas S."/>
            <person name="Grigoriev I.V."/>
            <person name="Schmitt R."/>
            <person name="Kirk D."/>
            <person name="Rokhsar D.S."/>
        </authorList>
    </citation>
    <scope>NUCLEOTIDE SEQUENCE [LARGE SCALE GENOMIC DNA]</scope>
    <source>
        <strain evidence="4">f. Nagariensis / Eve</strain>
    </source>
</reference>
<feature type="transmembrane region" description="Helical" evidence="2">
    <location>
        <begin position="47"/>
        <end position="66"/>
    </location>
</feature>
<evidence type="ECO:0000256" key="2">
    <source>
        <dbReference type="SAM" id="Phobius"/>
    </source>
</evidence>